<protein>
    <recommendedName>
        <fullName evidence="10">Pyrophosphate--fructose 6-phosphate 1-phosphotransferase</fullName>
        <ecNumber evidence="10">2.7.1.90</ecNumber>
    </recommendedName>
    <alternativeName>
        <fullName evidence="10">6-phosphofructokinase, pyrophosphate dependent</fullName>
    </alternativeName>
    <alternativeName>
        <fullName evidence="10">PPi-dependent phosphofructokinase</fullName>
        <shortName evidence="10">PPi-PFK</shortName>
    </alternativeName>
    <alternativeName>
        <fullName evidence="10">Pyrophosphate-dependent 6-phosphofructose-1-kinase</fullName>
    </alternativeName>
</protein>
<keyword evidence="8 10" id="KW-0324">Glycolysis</keyword>
<dbReference type="Gene3D" id="3.40.50.450">
    <property type="match status" value="1"/>
</dbReference>
<evidence type="ECO:0000256" key="4">
    <source>
        <dbReference type="ARBA" id="ARBA00022679"/>
    </source>
</evidence>
<dbReference type="Gene3D" id="3.40.50.460">
    <property type="entry name" value="Phosphofructokinase domain"/>
    <property type="match status" value="1"/>
</dbReference>
<dbReference type="GO" id="GO:0005524">
    <property type="term" value="F:ATP binding"/>
    <property type="evidence" value="ECO:0007669"/>
    <property type="project" value="InterPro"/>
</dbReference>
<dbReference type="EC" id="2.7.1.90" evidence="10"/>
<evidence type="ECO:0000256" key="7">
    <source>
        <dbReference type="ARBA" id="ARBA00022842"/>
    </source>
</evidence>
<feature type="binding site" description="in other chain" evidence="10">
    <location>
        <begin position="428"/>
        <end position="431"/>
    </location>
    <ligand>
        <name>substrate</name>
        <note>ligand shared between dimeric partners</note>
    </ligand>
</feature>
<feature type="binding site" evidence="10">
    <location>
        <position position="84"/>
    </location>
    <ligand>
        <name>diphosphate</name>
        <dbReference type="ChEBI" id="CHEBI:33019"/>
    </ligand>
</feature>
<comment type="function">
    <text evidence="2 10">Catalyzes the phosphorylation of D-fructose 6-phosphate, the first committing step of glycolysis. Uses inorganic phosphate (PPi) as phosphoryl donor instead of ATP like common ATP-dependent phosphofructokinases (ATP-PFKs), which renders the reaction reversible, and can thus function both in glycolysis and gluconeogenesis. Consistently, PPi-PFK can replace the enzymes of both the forward (ATP-PFK) and reverse (fructose-bisphosphatase (FBPase)) reactions.</text>
</comment>
<evidence type="ECO:0000256" key="10">
    <source>
        <dbReference type="HAMAP-Rule" id="MF_01980"/>
    </source>
</evidence>
<dbReference type="PATRIC" id="fig|889378.3.peg.1172"/>
<dbReference type="SUPFAM" id="SSF53784">
    <property type="entry name" value="Phosphofructokinase"/>
    <property type="match status" value="1"/>
</dbReference>
<comment type="similarity">
    <text evidence="10">Belongs to the phosphofructokinase type A (PFKA) family. PPi-dependent PFK group II subfamily. Clade 'Long' sub-subfamily.</text>
</comment>
<accession>H9UIA9</accession>
<dbReference type="Gene3D" id="1.10.10.480">
    <property type="entry name" value="Phosphofructokinase, domain 3"/>
    <property type="match status" value="1"/>
</dbReference>
<dbReference type="GO" id="GO:0005829">
    <property type="term" value="C:cytosol"/>
    <property type="evidence" value="ECO:0007669"/>
    <property type="project" value="TreeGrafter"/>
</dbReference>
<evidence type="ECO:0000256" key="8">
    <source>
        <dbReference type="ARBA" id="ARBA00023152"/>
    </source>
</evidence>
<comment type="subunit">
    <text evidence="10">Homodimer.</text>
</comment>
<dbReference type="STRING" id="889378.Spiaf_1173"/>
<keyword evidence="7 10" id="KW-0460">Magnesium</keyword>
<keyword evidence="4 10" id="KW-0808">Transferase</keyword>
<dbReference type="PANTHER" id="PTHR43650">
    <property type="entry name" value="PYROPHOSPHATE--FRUCTOSE 6-PHOSPHATE 1-PHOSPHOTRANSFERASE"/>
    <property type="match status" value="1"/>
</dbReference>
<feature type="active site" description="Proton acceptor" evidence="10">
    <location>
        <position position="208"/>
    </location>
</feature>
<keyword evidence="6 10" id="KW-0418">Kinase</keyword>
<dbReference type="NCBIfam" id="NF005482">
    <property type="entry name" value="PRK07085.1"/>
    <property type="match status" value="1"/>
</dbReference>
<comment type="activity regulation">
    <text evidence="10">Non-allosteric.</text>
</comment>
<comment type="caution">
    <text evidence="10">Lacks conserved residue(s) required for the propagation of feature annotation.</text>
</comment>
<reference evidence="13" key="1">
    <citation type="journal article" date="2013" name="Stand. Genomic Sci.">
        <title>Complete genome sequence of the halophilic bacterium Spirochaeta africana type strain (Z-7692(T)) from the alkaline Lake Magadi in the East African Rift.</title>
        <authorList>
            <person name="Liolos K."/>
            <person name="Abt B."/>
            <person name="Scheuner C."/>
            <person name="Teshima H."/>
            <person name="Held B."/>
            <person name="Lapidus A."/>
            <person name="Nolan M."/>
            <person name="Lucas S."/>
            <person name="Deshpande S."/>
            <person name="Cheng J.F."/>
            <person name="Tapia R."/>
            <person name="Goodwin L.A."/>
            <person name="Pitluck S."/>
            <person name="Pagani I."/>
            <person name="Ivanova N."/>
            <person name="Mavromatis K."/>
            <person name="Mikhailova N."/>
            <person name="Huntemann M."/>
            <person name="Pati A."/>
            <person name="Chen A."/>
            <person name="Palaniappan K."/>
            <person name="Land M."/>
            <person name="Rohde M."/>
            <person name="Tindall B.J."/>
            <person name="Detter J.C."/>
            <person name="Goker M."/>
            <person name="Bristow J."/>
            <person name="Eisen J.A."/>
            <person name="Markowitz V."/>
            <person name="Hugenholtz P."/>
            <person name="Woyke T."/>
            <person name="Klenk H.P."/>
            <person name="Kyrpides N.C."/>
        </authorList>
    </citation>
    <scope>NUCLEOTIDE SEQUENCE</scope>
    <source>
        <strain evidence="13">ATCC 700263 / DSM 8902 / Z-7692</strain>
    </source>
</reference>
<dbReference type="GO" id="GO:0006002">
    <property type="term" value="P:fructose 6-phosphate metabolic process"/>
    <property type="evidence" value="ECO:0007669"/>
    <property type="project" value="InterPro"/>
</dbReference>
<comment type="catalytic activity">
    <reaction evidence="9 10">
        <text>beta-D-fructose 6-phosphate + diphosphate = beta-D-fructose 1,6-bisphosphate + phosphate + H(+)</text>
        <dbReference type="Rhea" id="RHEA:13613"/>
        <dbReference type="ChEBI" id="CHEBI:15378"/>
        <dbReference type="ChEBI" id="CHEBI:32966"/>
        <dbReference type="ChEBI" id="CHEBI:33019"/>
        <dbReference type="ChEBI" id="CHEBI:43474"/>
        <dbReference type="ChEBI" id="CHEBI:57634"/>
        <dbReference type="EC" id="2.7.1.90"/>
    </reaction>
</comment>
<dbReference type="AlphaFoldDB" id="H9UIA9"/>
<dbReference type="NCBIfam" id="TIGR02477">
    <property type="entry name" value="PFKA_PPi"/>
    <property type="match status" value="1"/>
</dbReference>
<dbReference type="GO" id="GO:0003872">
    <property type="term" value="F:6-phosphofructokinase activity"/>
    <property type="evidence" value="ECO:0007669"/>
    <property type="project" value="UniProtKB-UniRule"/>
</dbReference>
<dbReference type="Pfam" id="PF00365">
    <property type="entry name" value="PFK"/>
    <property type="match status" value="1"/>
</dbReference>
<keyword evidence="3 10" id="KW-0963">Cytoplasm</keyword>
<dbReference type="GO" id="GO:0046872">
    <property type="term" value="F:metal ion binding"/>
    <property type="evidence" value="ECO:0007669"/>
    <property type="project" value="UniProtKB-KW"/>
</dbReference>
<feature type="site" description="Important for catalytic activity and substrate specificity; stabilizes the transition state when the phosphoryl donor is PPi; prevents ATP from binding by mimicking the alpha-phosphate group of ATP" evidence="10">
    <location>
        <position position="179"/>
    </location>
</feature>
<dbReference type="GO" id="GO:0009749">
    <property type="term" value="P:response to glucose"/>
    <property type="evidence" value="ECO:0007669"/>
    <property type="project" value="TreeGrafter"/>
</dbReference>
<keyword evidence="5 10" id="KW-0479">Metal-binding</keyword>
<dbReference type="OrthoDB" id="9802503at2"/>
<feature type="binding site" evidence="10">
    <location>
        <begin position="245"/>
        <end position="246"/>
    </location>
    <ligand>
        <name>substrate</name>
        <note>ligand shared between dimeric partners</note>
    </ligand>
</feature>
<organism evidence="12 13">
    <name type="scientific">Spirochaeta africana (strain ATCC 700263 / DSM 8902 / Z-7692)</name>
    <dbReference type="NCBI Taxonomy" id="889378"/>
    <lineage>
        <taxon>Bacteria</taxon>
        <taxon>Pseudomonadati</taxon>
        <taxon>Spirochaetota</taxon>
        <taxon>Spirochaetia</taxon>
        <taxon>Spirochaetales</taxon>
        <taxon>Spirochaetaceae</taxon>
        <taxon>Spirochaeta</taxon>
    </lineage>
</organism>
<evidence type="ECO:0000259" key="11">
    <source>
        <dbReference type="Pfam" id="PF00365"/>
    </source>
</evidence>
<proteinExistence type="inferred from homology"/>
<dbReference type="EMBL" id="CP003282">
    <property type="protein sequence ID" value="AFG37252.1"/>
    <property type="molecule type" value="Genomic_DNA"/>
</dbReference>
<evidence type="ECO:0000256" key="3">
    <source>
        <dbReference type="ARBA" id="ARBA00022490"/>
    </source>
</evidence>
<evidence type="ECO:0000256" key="5">
    <source>
        <dbReference type="ARBA" id="ARBA00022723"/>
    </source>
</evidence>
<dbReference type="eggNOG" id="COG0205">
    <property type="taxonomic scope" value="Bacteria"/>
</dbReference>
<dbReference type="PANTHER" id="PTHR43650:SF1">
    <property type="entry name" value="PYROPHOSPHATE--FRUCTOSE 6-PHOSPHATE 1-PHOSPHOTRANSFERASE SUBUNIT BETA 2"/>
    <property type="match status" value="1"/>
</dbReference>
<dbReference type="InterPro" id="IPR035966">
    <property type="entry name" value="PKF_sf"/>
</dbReference>
<dbReference type="InterPro" id="IPR022953">
    <property type="entry name" value="ATP_PFK"/>
</dbReference>
<feature type="binding site" evidence="10">
    <location>
        <position position="178"/>
    </location>
    <ligand>
        <name>Mg(2+)</name>
        <dbReference type="ChEBI" id="CHEBI:18420"/>
        <note>catalytic</note>
    </ligand>
</feature>
<evidence type="ECO:0000256" key="2">
    <source>
        <dbReference type="ARBA" id="ARBA00003138"/>
    </source>
</evidence>
<sequence length="554" mass="60672">MKTLQLSPLQKARYEYQPKLPKALQSDLASISVEFGAATEAIADQARLKELFAKTYGKPIASFTSGSNDVSSKLLRVGVILSGGQAPGGHNVIAGIYDGLKKGNPESVLIGFKGGPSGLLEKDYVEITDSFMDEYRNTGGFDMIGSGRTKISTDQQFADSLRVAKELQLNAVVVIGGDDSNTNAALLAEYFIQEGTNIQVIGVPKTIDGDLKNEYIETSFGFDTAVKTYAELIGNIGRDANSAKKYWHFIKLMGRSASHIALECALQTRPNICLISEEIAEKKQTLEQIVNSIADTVVTRSSNGENFGLVLIPEGLIEFIPEMNELIAQLNDLLAKEAAEYEKLSSFEDQTAWVISKLSAASGAVFKELPADIQKQLLMDRDPHGNVQVSRIETEKLLIGMVEKRLVELQKAGSYSGKFSALNHFFGYEGRCAFPSNFDADYCYSLGYTAFLLIAQGLTGYLSSVRNLDKPAAEWQAGGIPLTMMMNMEQRHGSAKPVIRKALVELDGKPFQEFVKHRQIWATQTSYVFPGAIQYYGPAEVCDQPTITLGLERS</sequence>
<dbReference type="PIRSF" id="PIRSF005677">
    <property type="entry name" value="PPi_PFK_PfpB"/>
    <property type="match status" value="1"/>
</dbReference>
<feature type="binding site" description="in other chain" evidence="10">
    <location>
        <begin position="253"/>
        <end position="255"/>
    </location>
    <ligand>
        <name>substrate</name>
        <note>ligand shared between dimeric partners</note>
    </ligand>
</feature>
<keyword evidence="13" id="KW-1185">Reference proteome</keyword>
<evidence type="ECO:0000313" key="12">
    <source>
        <dbReference type="EMBL" id="AFG37252.1"/>
    </source>
</evidence>
<dbReference type="HAMAP" id="MF_01980">
    <property type="entry name" value="Phosphofructokinase_II_Long"/>
    <property type="match status" value="1"/>
</dbReference>
<evidence type="ECO:0000256" key="6">
    <source>
        <dbReference type="ARBA" id="ARBA00022777"/>
    </source>
</evidence>
<comment type="cofactor">
    <cofactor evidence="1 10">
        <name>Mg(2+)</name>
        <dbReference type="ChEBI" id="CHEBI:18420"/>
    </cofactor>
</comment>
<name>H9UIA9_SPIAZ</name>
<dbReference type="Proteomes" id="UP000007383">
    <property type="component" value="Chromosome"/>
</dbReference>
<evidence type="ECO:0000256" key="9">
    <source>
        <dbReference type="ARBA" id="ARBA00048072"/>
    </source>
</evidence>
<dbReference type="GO" id="GO:0047334">
    <property type="term" value="F:diphosphate-fructose-6-phosphate 1-phosphotransferase activity"/>
    <property type="evidence" value="ECO:0007669"/>
    <property type="project" value="UniProtKB-EC"/>
</dbReference>
<dbReference type="HOGENOM" id="CLU_022288_0_1_12"/>
<feature type="domain" description="Phosphofructokinase" evidence="11">
    <location>
        <begin position="76"/>
        <end position="334"/>
    </location>
</feature>
<feature type="binding site" description="in other chain" evidence="10">
    <location>
        <position position="314"/>
    </location>
    <ligand>
        <name>substrate</name>
        <note>ligand shared between dimeric partners</note>
    </ligand>
</feature>
<evidence type="ECO:0000256" key="1">
    <source>
        <dbReference type="ARBA" id="ARBA00001946"/>
    </source>
</evidence>
<dbReference type="RefSeq" id="WP_014455241.1">
    <property type="nucleotide sequence ID" value="NC_017098.1"/>
</dbReference>
<gene>
    <name evidence="10" type="primary">pfp</name>
    <name evidence="12" type="ordered locus">Spiaf_1173</name>
</gene>
<dbReference type="KEGG" id="sfc:Spiaf_1173"/>
<evidence type="ECO:0000313" key="13">
    <source>
        <dbReference type="Proteomes" id="UP000007383"/>
    </source>
</evidence>
<comment type="pathway">
    <text evidence="10">Carbohydrate degradation; glycolysis; D-glyceraldehyde 3-phosphate and glycerone phosphate from D-glucose: step 3/4.</text>
</comment>
<dbReference type="PRINTS" id="PR00476">
    <property type="entry name" value="PHFRCTKINASE"/>
</dbReference>
<dbReference type="UniPathway" id="UPA00109">
    <property type="reaction ID" value="UER00182"/>
</dbReference>
<feature type="binding site" description="in other chain" evidence="10">
    <location>
        <begin position="206"/>
        <end position="208"/>
    </location>
    <ligand>
        <name>substrate</name>
        <note>ligand shared between dimeric partners</note>
    </ligand>
</feature>
<dbReference type="InterPro" id="IPR011183">
    <property type="entry name" value="PfpB_PPi_PFK"/>
</dbReference>
<comment type="subcellular location">
    <subcellularLocation>
        <location evidence="10">Cytoplasm</location>
    </subcellularLocation>
</comment>
<feature type="site" description="Important for catalytic activity; stabilizes the transition state when the phosphoryl donor is PPi" evidence="10">
    <location>
        <position position="205"/>
    </location>
</feature>
<dbReference type="InterPro" id="IPR000023">
    <property type="entry name" value="Phosphofructokinase_dom"/>
</dbReference>